<gene>
    <name evidence="1" type="ORF">BKA05_000074</name>
</gene>
<dbReference type="AlphaFoldDB" id="A0A7Z0C311"/>
<dbReference type="RefSeq" id="WP_179529656.1">
    <property type="nucleotide sequence ID" value="NZ_BAAAPP010000002.1"/>
</dbReference>
<reference evidence="1 2" key="1">
    <citation type="submission" date="2020-07" db="EMBL/GenBank/DDBJ databases">
        <title>Sequencing the genomes of 1000 actinobacteria strains.</title>
        <authorList>
            <person name="Klenk H.-P."/>
        </authorList>
    </citation>
    <scope>NUCLEOTIDE SEQUENCE [LARGE SCALE GENOMIC DNA]</scope>
    <source>
        <strain evidence="1 2">DSM 18248</strain>
    </source>
</reference>
<accession>A0A7Z0C311</accession>
<evidence type="ECO:0000313" key="1">
    <source>
        <dbReference type="EMBL" id="NYI08559.1"/>
    </source>
</evidence>
<comment type="caution">
    <text evidence="1">The sequence shown here is derived from an EMBL/GenBank/DDBJ whole genome shotgun (WGS) entry which is preliminary data.</text>
</comment>
<protein>
    <recommendedName>
        <fullName evidence="3">SH3 domain-containing protein</fullName>
    </recommendedName>
</protein>
<sequence length="51" mass="5501">MTLLCQVRSDMVTGWASTDLWDYVVVPDGTTAWVSDLYVETGSNDAVAGTC</sequence>
<name>A0A7Z0C311_9ACTN</name>
<proteinExistence type="predicted"/>
<dbReference type="EMBL" id="JACBZI010000001">
    <property type="protein sequence ID" value="NYI08559.1"/>
    <property type="molecule type" value="Genomic_DNA"/>
</dbReference>
<evidence type="ECO:0000313" key="2">
    <source>
        <dbReference type="Proteomes" id="UP000537326"/>
    </source>
</evidence>
<organism evidence="1 2">
    <name type="scientific">Nocardioides marinus</name>
    <dbReference type="NCBI Taxonomy" id="374514"/>
    <lineage>
        <taxon>Bacteria</taxon>
        <taxon>Bacillati</taxon>
        <taxon>Actinomycetota</taxon>
        <taxon>Actinomycetes</taxon>
        <taxon>Propionibacteriales</taxon>
        <taxon>Nocardioidaceae</taxon>
        <taxon>Nocardioides</taxon>
    </lineage>
</organism>
<dbReference type="Proteomes" id="UP000537326">
    <property type="component" value="Unassembled WGS sequence"/>
</dbReference>
<keyword evidence="2" id="KW-1185">Reference proteome</keyword>
<evidence type="ECO:0008006" key="3">
    <source>
        <dbReference type="Google" id="ProtNLM"/>
    </source>
</evidence>